<dbReference type="OrthoDB" id="40902at2759"/>
<dbReference type="CDD" id="cd05117">
    <property type="entry name" value="STKc_CAMK"/>
    <property type="match status" value="1"/>
</dbReference>
<keyword evidence="3 6" id="KW-0547">Nucleotide-binding</keyword>
<reference evidence="9 10" key="1">
    <citation type="submission" date="2014-02" db="EMBL/GenBank/DDBJ databases">
        <title>Single nucleus genome sequencing reveals high similarity among nuclei of an endomycorrhizal fungus.</title>
        <authorList>
            <person name="Lin K."/>
            <person name="Geurts R."/>
            <person name="Zhang Z."/>
            <person name="Limpens E."/>
            <person name="Saunders D.G."/>
            <person name="Mu D."/>
            <person name="Pang E."/>
            <person name="Cao H."/>
            <person name="Cha H."/>
            <person name="Lin T."/>
            <person name="Zhou Q."/>
            <person name="Shang Y."/>
            <person name="Li Y."/>
            <person name="Ivanov S."/>
            <person name="Sharma T."/>
            <person name="Velzen R.V."/>
            <person name="Ruijter N.D."/>
            <person name="Aanen D.K."/>
            <person name="Win J."/>
            <person name="Kamoun S."/>
            <person name="Bisseling T."/>
            <person name="Huang S."/>
        </authorList>
    </citation>
    <scope>NUCLEOTIDE SEQUENCE [LARGE SCALE GENOMIC DNA]</scope>
    <source>
        <strain evidence="10">DAOM197198w</strain>
    </source>
</reference>
<evidence type="ECO:0000256" key="3">
    <source>
        <dbReference type="ARBA" id="ARBA00022741"/>
    </source>
</evidence>
<organism evidence="9 10">
    <name type="scientific">Rhizophagus irregularis (strain DAOM 197198w)</name>
    <name type="common">Glomus intraradices</name>
    <dbReference type="NCBI Taxonomy" id="1432141"/>
    <lineage>
        <taxon>Eukaryota</taxon>
        <taxon>Fungi</taxon>
        <taxon>Fungi incertae sedis</taxon>
        <taxon>Mucoromycota</taxon>
        <taxon>Glomeromycotina</taxon>
        <taxon>Glomeromycetes</taxon>
        <taxon>Glomerales</taxon>
        <taxon>Glomeraceae</taxon>
        <taxon>Rhizophagus</taxon>
    </lineage>
</organism>
<protein>
    <submittedName>
        <fullName evidence="9">Cmk1p</fullName>
    </submittedName>
</protein>
<dbReference type="FunFam" id="1.10.510.10:FF:000026">
    <property type="entry name" value="Calcium/calmodulin-dependent protein kinase type 1"/>
    <property type="match status" value="1"/>
</dbReference>
<dbReference type="AlphaFoldDB" id="A0A015JR60"/>
<evidence type="ECO:0000256" key="2">
    <source>
        <dbReference type="ARBA" id="ARBA00022679"/>
    </source>
</evidence>
<dbReference type="InterPro" id="IPR000719">
    <property type="entry name" value="Prot_kinase_dom"/>
</dbReference>
<dbReference type="InterPro" id="IPR011009">
    <property type="entry name" value="Kinase-like_dom_sf"/>
</dbReference>
<dbReference type="SMART" id="SM00220">
    <property type="entry name" value="S_TKc"/>
    <property type="match status" value="1"/>
</dbReference>
<feature type="binding site" evidence="6">
    <location>
        <position position="123"/>
    </location>
    <ligand>
        <name>ATP</name>
        <dbReference type="ChEBI" id="CHEBI:30616"/>
    </ligand>
</feature>
<dbReference type="InterPro" id="IPR008271">
    <property type="entry name" value="Ser/Thr_kinase_AS"/>
</dbReference>
<dbReference type="PROSITE" id="PS50011">
    <property type="entry name" value="PROTEIN_KINASE_DOM"/>
    <property type="match status" value="1"/>
</dbReference>
<name>A0A015JR60_RHIIW</name>
<dbReference type="GO" id="GO:0005524">
    <property type="term" value="F:ATP binding"/>
    <property type="evidence" value="ECO:0007669"/>
    <property type="project" value="UniProtKB-UniRule"/>
</dbReference>
<dbReference type="SUPFAM" id="SSF56112">
    <property type="entry name" value="Protein kinase-like (PK-like)"/>
    <property type="match status" value="1"/>
</dbReference>
<evidence type="ECO:0000313" key="10">
    <source>
        <dbReference type="Proteomes" id="UP000022910"/>
    </source>
</evidence>
<dbReference type="Proteomes" id="UP000022910">
    <property type="component" value="Unassembled WGS sequence"/>
</dbReference>
<evidence type="ECO:0000256" key="5">
    <source>
        <dbReference type="ARBA" id="ARBA00022840"/>
    </source>
</evidence>
<dbReference type="HOGENOM" id="CLU_000288_63_0_1"/>
<feature type="domain" description="Protein kinase" evidence="8">
    <location>
        <begin position="94"/>
        <end position="351"/>
    </location>
</feature>
<dbReference type="EMBL" id="JEMT01016782">
    <property type="protein sequence ID" value="EXX69775.1"/>
    <property type="molecule type" value="Genomic_DNA"/>
</dbReference>
<dbReference type="STRING" id="1432141.A0A015JR60"/>
<keyword evidence="5 6" id="KW-0067">ATP-binding</keyword>
<dbReference type="PROSITE" id="PS00108">
    <property type="entry name" value="PROTEIN_KINASE_ST"/>
    <property type="match status" value="1"/>
</dbReference>
<comment type="caution">
    <text evidence="9">The sequence shown here is derived from an EMBL/GenBank/DDBJ whole genome shotgun (WGS) entry which is preliminary data.</text>
</comment>
<dbReference type="GO" id="GO:0004674">
    <property type="term" value="F:protein serine/threonine kinase activity"/>
    <property type="evidence" value="ECO:0007669"/>
    <property type="project" value="UniProtKB-KW"/>
</dbReference>
<dbReference type="PROSITE" id="PS00107">
    <property type="entry name" value="PROTEIN_KINASE_ATP"/>
    <property type="match status" value="1"/>
</dbReference>
<gene>
    <name evidence="9" type="ORF">RirG_093140</name>
</gene>
<accession>A0A015JR60</accession>
<keyword evidence="10" id="KW-1185">Reference proteome</keyword>
<evidence type="ECO:0000256" key="4">
    <source>
        <dbReference type="ARBA" id="ARBA00022777"/>
    </source>
</evidence>
<keyword evidence="1 7" id="KW-0723">Serine/threonine-protein kinase</keyword>
<evidence type="ECO:0000256" key="6">
    <source>
        <dbReference type="PROSITE-ProRule" id="PRU10141"/>
    </source>
</evidence>
<evidence type="ECO:0000313" key="9">
    <source>
        <dbReference type="EMBL" id="EXX69775.1"/>
    </source>
</evidence>
<comment type="similarity">
    <text evidence="7">Belongs to the protein kinase superfamily.</text>
</comment>
<dbReference type="InterPro" id="IPR017441">
    <property type="entry name" value="Protein_kinase_ATP_BS"/>
</dbReference>
<evidence type="ECO:0000256" key="1">
    <source>
        <dbReference type="ARBA" id="ARBA00022527"/>
    </source>
</evidence>
<evidence type="ECO:0000256" key="7">
    <source>
        <dbReference type="RuleBase" id="RU000304"/>
    </source>
</evidence>
<dbReference type="FunFam" id="3.30.200.20:FF:000315">
    <property type="entry name" value="Calcium-dependent protein kinase 3"/>
    <property type="match status" value="1"/>
</dbReference>
<dbReference type="Gene3D" id="1.10.510.10">
    <property type="entry name" value="Transferase(Phosphotransferase) domain 1"/>
    <property type="match status" value="1"/>
</dbReference>
<proteinExistence type="inferred from homology"/>
<keyword evidence="4" id="KW-0418">Kinase</keyword>
<evidence type="ECO:0000259" key="8">
    <source>
        <dbReference type="PROSITE" id="PS50011"/>
    </source>
</evidence>
<keyword evidence="2" id="KW-0808">Transferase</keyword>
<dbReference type="PANTHER" id="PTHR24347">
    <property type="entry name" value="SERINE/THREONINE-PROTEIN KINASE"/>
    <property type="match status" value="1"/>
</dbReference>
<sequence>MLSKPNKIMHDRISFHFLFSNKRRHDDDPTTPHFSTTTNKFQNMRKYYRNTPKYIKNRTRFVMHKIKNIFHKIEVESKAPKEPPYPWSLEKHYKISKKILGTGSFGVVKECTDKRTGINYALKIINTRDIKGKEQMLTTELDVLKKVNHPHIVTLHDLFETNKAVYIITDLASGGELFYQLLLKGSYTEKDAANLVQQILKGVEYLHDHEIVHRDLKPENLLFSDKSENSNLMITDFGLSKILRNDNDILMTACGTPGYVAPEVLRQTGHGKPVDIWSVGVIMYTLLCGYTPFWGEDQQSLFDSILKGVYHFEDEYWSNISDYAQDLIDKMLAYDADKRITAKEALKHPWFHMAHTVDNFDLLNNVRTNFPARSTFKKAINVVQGITRLRMSNVRSHDDSNYSLSSNVNYGLTGLSKHDNIDISDISNLDLQLTSMSRNDTFSSDKIIGVLSPTTSSSLPTINSDDSILIDKDWYSKNKVIPV</sequence>
<dbReference type="Gene3D" id="3.30.200.20">
    <property type="entry name" value="Phosphorylase Kinase, domain 1"/>
    <property type="match status" value="1"/>
</dbReference>
<dbReference type="Pfam" id="PF00069">
    <property type="entry name" value="Pkinase"/>
    <property type="match status" value="1"/>
</dbReference>